<evidence type="ECO:0000256" key="6">
    <source>
        <dbReference type="ARBA" id="ARBA00023132"/>
    </source>
</evidence>
<dbReference type="InterPro" id="IPR019321">
    <property type="entry name" value="Nucleoporin_Nup88"/>
</dbReference>
<evidence type="ECO:0000256" key="7">
    <source>
        <dbReference type="ARBA" id="ARBA00023242"/>
    </source>
</evidence>
<dbReference type="PANTHER" id="PTHR13257">
    <property type="entry name" value="NUCLEOPORIN NUP84-RELATED"/>
    <property type="match status" value="1"/>
</dbReference>
<evidence type="ECO:0000313" key="9">
    <source>
        <dbReference type="EnsemblMetazoa" id="MDOA009656-PA"/>
    </source>
</evidence>
<sequence length="734" mass="83168">MASTDCLQMNKTTMFAKIRESLAVEKRLHTENLLECKDDVLFCWDSKESCLLALNWRAAMTMGLDQIKFQTLVPSIMLSFEVERVVSSIEGSLLALAGPKGVCIMEMPRRWGANGQFMDGKSRITCRASNLDGHFFANNPHLELRQLRWHPASPTDSHLLVLLSDNTIRVYDNASLRHVWQVGPLPLKHDGSLNPSTVYALGEAAVDFDIAPAVNVAEMQVNTMNATINKDQSVLVNSTRLNQNTNRTIIGETTKVSSNKLPEKIEWPIVILRENGNIYVLMSGLDTERPRLQGPITITPSTVDNYGLDSCSILVIPSLPPTLVIAETNGKLHHALFLEAENAENSFNEVDDSLIIHPCEWTVHVLETVELELGLPKDDVNQPYFCPIYLKRDFINELRYFAYHNTGLHVITVNFIGELQRFLENEVDSDITTLSTPSHAEYLVCTKIDTGDNVNAVLGFVLLQMPSCIVLLLASGQVITLKLVIDAKLLLDSQTKSKDDMTLQKTDDANQNQLNQLLMGPSFVDHIRNMLKRSVTQPILSLDKNNNPSPQECYELLTQAIEVLRTQYLKRHELVKAEFAKRIHTIKLCRDQQKQDIADLEAEREEIRDKAHKLAERFEELSDKQEFLTKICQDLMRQANTCLPSNSLAEKEFAQEVERINKMTKNMTNALQKCKESMNKQSYHIAKYQENSKKKNFELPETQERTIKEILLQMTAEIDGQIKEVKRISKVVGI</sequence>
<comment type="subcellular location">
    <subcellularLocation>
        <location evidence="1">Nucleus</location>
        <location evidence="1">Nuclear pore complex</location>
    </subcellularLocation>
</comment>
<evidence type="ECO:0000256" key="2">
    <source>
        <dbReference type="ARBA" id="ARBA00022448"/>
    </source>
</evidence>
<reference evidence="9" key="1">
    <citation type="submission" date="2020-05" db="UniProtKB">
        <authorList>
            <consortium name="EnsemblMetazoa"/>
        </authorList>
    </citation>
    <scope>IDENTIFICATION</scope>
    <source>
        <strain evidence="9">Aabys</strain>
    </source>
</reference>
<dbReference type="GO" id="GO:0006406">
    <property type="term" value="P:mRNA export from nucleus"/>
    <property type="evidence" value="ECO:0007669"/>
    <property type="project" value="TreeGrafter"/>
</dbReference>
<dbReference type="OrthoDB" id="341482at2759"/>
<evidence type="ECO:0000256" key="1">
    <source>
        <dbReference type="ARBA" id="ARBA00004567"/>
    </source>
</evidence>
<dbReference type="VEuPathDB" id="VectorBase:MDOA009656"/>
<organism evidence="9">
    <name type="scientific">Musca domestica</name>
    <name type="common">House fly</name>
    <dbReference type="NCBI Taxonomy" id="7370"/>
    <lineage>
        <taxon>Eukaryota</taxon>
        <taxon>Metazoa</taxon>
        <taxon>Ecdysozoa</taxon>
        <taxon>Arthropoda</taxon>
        <taxon>Hexapoda</taxon>
        <taxon>Insecta</taxon>
        <taxon>Pterygota</taxon>
        <taxon>Neoptera</taxon>
        <taxon>Endopterygota</taxon>
        <taxon>Diptera</taxon>
        <taxon>Brachycera</taxon>
        <taxon>Muscomorpha</taxon>
        <taxon>Muscoidea</taxon>
        <taxon>Muscidae</taxon>
        <taxon>Musca</taxon>
    </lineage>
</organism>
<name>A0A1I8MYA6_MUSDO</name>
<keyword evidence="7" id="KW-0539">Nucleus</keyword>
<dbReference type="GO" id="GO:0006606">
    <property type="term" value="P:protein import into nucleus"/>
    <property type="evidence" value="ECO:0007669"/>
    <property type="project" value="TreeGrafter"/>
</dbReference>
<keyword evidence="4" id="KW-0653">Protein transport</keyword>
<dbReference type="KEGG" id="mde:101900483"/>
<dbReference type="Pfam" id="PF10168">
    <property type="entry name" value="Nup88"/>
    <property type="match status" value="1"/>
</dbReference>
<dbReference type="PANTHER" id="PTHR13257:SF0">
    <property type="entry name" value="NUCLEAR PORE COMPLEX PROTEIN NUP88"/>
    <property type="match status" value="1"/>
</dbReference>
<evidence type="ECO:0008006" key="10">
    <source>
        <dbReference type="Google" id="ProtNLM"/>
    </source>
</evidence>
<gene>
    <name evidence="9" type="primary">101900483</name>
</gene>
<dbReference type="RefSeq" id="XP_005180383.3">
    <property type="nucleotide sequence ID" value="XM_005180326.4"/>
</dbReference>
<protein>
    <recommendedName>
        <fullName evidence="10">Nuclear pore complex protein Nup88</fullName>
    </recommendedName>
</protein>
<dbReference type="GO" id="GO:0000056">
    <property type="term" value="P:ribosomal small subunit export from nucleus"/>
    <property type="evidence" value="ECO:0007669"/>
    <property type="project" value="InterPro"/>
</dbReference>
<dbReference type="InterPro" id="IPR037700">
    <property type="entry name" value="NUP88/NUP82"/>
</dbReference>
<dbReference type="GO" id="GO:0017056">
    <property type="term" value="F:structural constituent of nuclear pore"/>
    <property type="evidence" value="ECO:0007669"/>
    <property type="project" value="InterPro"/>
</dbReference>
<dbReference type="VEuPathDB" id="VectorBase:MDOMA2_005700"/>
<keyword evidence="2" id="KW-0813">Transport</keyword>
<evidence type="ECO:0000256" key="8">
    <source>
        <dbReference type="SAM" id="Coils"/>
    </source>
</evidence>
<dbReference type="STRING" id="7370.A0A1I8MYA6"/>
<dbReference type="EnsemblMetazoa" id="MDOA009656-RA">
    <property type="protein sequence ID" value="MDOA009656-PA"/>
    <property type="gene ID" value="MDOA009656"/>
</dbReference>
<dbReference type="AlphaFoldDB" id="A0A1I8MYA6"/>
<accession>A0A1I8MYA6</accession>
<dbReference type="GO" id="GO:0000055">
    <property type="term" value="P:ribosomal large subunit export from nucleus"/>
    <property type="evidence" value="ECO:0007669"/>
    <property type="project" value="InterPro"/>
</dbReference>
<keyword evidence="6" id="KW-0906">Nuclear pore complex</keyword>
<evidence type="ECO:0000256" key="4">
    <source>
        <dbReference type="ARBA" id="ARBA00022927"/>
    </source>
</evidence>
<dbReference type="eggNOG" id="KOG4460">
    <property type="taxonomic scope" value="Eukaryota"/>
</dbReference>
<evidence type="ECO:0000256" key="3">
    <source>
        <dbReference type="ARBA" id="ARBA00022816"/>
    </source>
</evidence>
<dbReference type="GO" id="GO:0005643">
    <property type="term" value="C:nuclear pore"/>
    <property type="evidence" value="ECO:0007669"/>
    <property type="project" value="UniProtKB-SubCell"/>
</dbReference>
<proteinExistence type="predicted"/>
<keyword evidence="3" id="KW-0509">mRNA transport</keyword>
<keyword evidence="5" id="KW-0811">Translocation</keyword>
<evidence type="ECO:0000256" key="5">
    <source>
        <dbReference type="ARBA" id="ARBA00023010"/>
    </source>
</evidence>
<keyword evidence="8" id="KW-0175">Coiled coil</keyword>
<feature type="coiled-coil region" evidence="8">
    <location>
        <begin position="590"/>
        <end position="624"/>
    </location>
</feature>